<keyword evidence="3" id="KW-0812">Transmembrane</keyword>
<dbReference type="eggNOG" id="ENOG502SRKW">
    <property type="taxonomic scope" value="Eukaryota"/>
</dbReference>
<evidence type="ECO:0000256" key="1">
    <source>
        <dbReference type="ARBA" id="ARBA00010088"/>
    </source>
</evidence>
<dbReference type="Proteomes" id="UP000030762">
    <property type="component" value="Unassembled WGS sequence"/>
</dbReference>
<evidence type="ECO:0000313" key="6">
    <source>
        <dbReference type="EMBL" id="EQC37928.1"/>
    </source>
</evidence>
<comment type="similarity">
    <text evidence="1">Belongs to the peptidase S33 family.</text>
</comment>
<gene>
    <name evidence="6" type="ORF">SDRG_04945</name>
</gene>
<dbReference type="OMA" id="CEAPKWV"/>
<dbReference type="OrthoDB" id="425534at2759"/>
<organism evidence="6 7">
    <name type="scientific">Saprolegnia diclina (strain VS20)</name>
    <dbReference type="NCBI Taxonomy" id="1156394"/>
    <lineage>
        <taxon>Eukaryota</taxon>
        <taxon>Sar</taxon>
        <taxon>Stramenopiles</taxon>
        <taxon>Oomycota</taxon>
        <taxon>Saprolegniomycetes</taxon>
        <taxon>Saprolegniales</taxon>
        <taxon>Saprolegniaceae</taxon>
        <taxon>Saprolegnia</taxon>
    </lineage>
</organism>
<proteinExistence type="inferred from homology"/>
<keyword evidence="3" id="KW-1133">Transmembrane helix</keyword>
<keyword evidence="7" id="KW-1185">Reference proteome</keyword>
<dbReference type="InterPro" id="IPR000073">
    <property type="entry name" value="AB_hydrolase_1"/>
</dbReference>
<accession>T0RZ50</accession>
<evidence type="ECO:0000313" key="7">
    <source>
        <dbReference type="Proteomes" id="UP000030762"/>
    </source>
</evidence>
<dbReference type="SUPFAM" id="SSF53474">
    <property type="entry name" value="alpha/beta-Hydrolases"/>
    <property type="match status" value="1"/>
</dbReference>
<dbReference type="EMBL" id="JH767143">
    <property type="protein sequence ID" value="EQC37928.1"/>
    <property type="molecule type" value="Genomic_DNA"/>
</dbReference>
<dbReference type="GeneID" id="19945672"/>
<evidence type="ECO:0000256" key="3">
    <source>
        <dbReference type="SAM" id="Phobius"/>
    </source>
</evidence>
<dbReference type="GO" id="GO:0016787">
    <property type="term" value="F:hydrolase activity"/>
    <property type="evidence" value="ECO:0007669"/>
    <property type="project" value="UniProtKB-KW"/>
</dbReference>
<dbReference type="InterPro" id="IPR051601">
    <property type="entry name" value="Serine_prot/Carboxylest_S33"/>
</dbReference>
<feature type="signal peptide" evidence="4">
    <location>
        <begin position="1"/>
        <end position="16"/>
    </location>
</feature>
<dbReference type="InParanoid" id="T0RZ50"/>
<feature type="transmembrane region" description="Helical" evidence="3">
    <location>
        <begin position="561"/>
        <end position="582"/>
    </location>
</feature>
<feature type="chain" id="PRO_5004571791" description="AB hydrolase-1 domain-containing protein" evidence="4">
    <location>
        <begin position="17"/>
        <end position="606"/>
    </location>
</feature>
<dbReference type="RefSeq" id="XP_008608861.1">
    <property type="nucleotide sequence ID" value="XM_008610639.1"/>
</dbReference>
<name>T0RZ50_SAPDV</name>
<dbReference type="VEuPathDB" id="FungiDB:SDRG_04945"/>
<dbReference type="AlphaFoldDB" id="T0RZ50"/>
<keyword evidence="4" id="KW-0732">Signal</keyword>
<evidence type="ECO:0000259" key="5">
    <source>
        <dbReference type="Pfam" id="PF00561"/>
    </source>
</evidence>
<evidence type="ECO:0000256" key="4">
    <source>
        <dbReference type="SAM" id="SignalP"/>
    </source>
</evidence>
<dbReference type="PANTHER" id="PTHR43248">
    <property type="entry name" value="2-SUCCINYL-6-HYDROXY-2,4-CYCLOHEXADIENE-1-CARBOXYLATE SYNTHASE"/>
    <property type="match status" value="1"/>
</dbReference>
<feature type="domain" description="AB hydrolase-1" evidence="5">
    <location>
        <begin position="89"/>
        <end position="242"/>
    </location>
</feature>
<sequence length="606" mass="65190">MRLTATLLSLGAAVHAVKVSSGWLPCPLRTGASLTPDTNYHVGNTRCATLDVPLCYDGVCTSDKTISVFVKHYKATKPPAHGSARQALWFLQGGPGASSIVMESYEAFAALYFNGTVDVYTMDHRGTGKSTYLECATTEAAAVGSPGGQTIDPSEMAACIENVRQIYGNDTAAGWSSTSAAKDVASAIEVLTPDAETYVYGVSYGTLWVRRLMQLSPPTVKGYILDGIAGPFSSWNRDTLTAVDRFWELCGQDKVCASKLGSNPKATVEALYAALDDGTNSCAELFGASPTPPSWTVRQLLRALLQAGVGQQELIPALVYRFQRCSSHDVQWFAVMLGGGEGAGPIPAESANMVDHDESELLHDLVSSAELWETPSRSELQAEFLHSTMAFDLSLMEDKYCVITGATDPACTHVARPNTTYTYTRDKFAKLKPTPTTNASVILFSGLLDVQTPHMHATALYDALALSNATKKALFTFPYSGHGALTRSMTPTDPSCAMRLLRDFVLQRGDVSKIERSCLNDLVPTTFVLNAMDIYEGKAPEDEATTREVIPVYTVVRVVEVLLAGSGLIIIALVVAIVVLALKLRRARKARNGALSEEAHLLSHGP</sequence>
<dbReference type="InterPro" id="IPR029058">
    <property type="entry name" value="AB_hydrolase_fold"/>
</dbReference>
<protein>
    <recommendedName>
        <fullName evidence="5">AB hydrolase-1 domain-containing protein</fullName>
    </recommendedName>
</protein>
<evidence type="ECO:0000256" key="2">
    <source>
        <dbReference type="ARBA" id="ARBA00022801"/>
    </source>
</evidence>
<keyword evidence="2" id="KW-0378">Hydrolase</keyword>
<dbReference type="PANTHER" id="PTHR43248:SF3">
    <property type="entry name" value="AB HYDROLASE-1 DOMAIN-CONTAINING PROTEIN"/>
    <property type="match status" value="1"/>
</dbReference>
<keyword evidence="3" id="KW-0472">Membrane</keyword>
<dbReference type="Pfam" id="PF00561">
    <property type="entry name" value="Abhydrolase_1"/>
    <property type="match status" value="1"/>
</dbReference>
<reference evidence="6 7" key="1">
    <citation type="submission" date="2012-04" db="EMBL/GenBank/DDBJ databases">
        <title>The Genome Sequence of Saprolegnia declina VS20.</title>
        <authorList>
            <consortium name="The Broad Institute Genome Sequencing Platform"/>
            <person name="Russ C."/>
            <person name="Nusbaum C."/>
            <person name="Tyler B."/>
            <person name="van West P."/>
            <person name="Dieguez-Uribeondo J."/>
            <person name="de Bruijn I."/>
            <person name="Tripathy S."/>
            <person name="Jiang R."/>
            <person name="Young S.K."/>
            <person name="Zeng Q."/>
            <person name="Gargeya S."/>
            <person name="Fitzgerald M."/>
            <person name="Haas B."/>
            <person name="Abouelleil A."/>
            <person name="Alvarado L."/>
            <person name="Arachchi H.M."/>
            <person name="Berlin A."/>
            <person name="Chapman S.B."/>
            <person name="Goldberg J."/>
            <person name="Griggs A."/>
            <person name="Gujja S."/>
            <person name="Hansen M."/>
            <person name="Howarth C."/>
            <person name="Imamovic A."/>
            <person name="Larimer J."/>
            <person name="McCowen C."/>
            <person name="Montmayeur A."/>
            <person name="Murphy C."/>
            <person name="Neiman D."/>
            <person name="Pearson M."/>
            <person name="Priest M."/>
            <person name="Roberts A."/>
            <person name="Saif S."/>
            <person name="Shea T."/>
            <person name="Sisk P."/>
            <person name="Sykes S."/>
            <person name="Wortman J."/>
            <person name="Nusbaum C."/>
            <person name="Birren B."/>
        </authorList>
    </citation>
    <scope>NUCLEOTIDE SEQUENCE [LARGE SCALE GENOMIC DNA]</scope>
    <source>
        <strain evidence="6 7">VS20</strain>
    </source>
</reference>
<dbReference type="Gene3D" id="3.40.50.1820">
    <property type="entry name" value="alpha/beta hydrolase"/>
    <property type="match status" value="1"/>
</dbReference>